<dbReference type="PANTHER" id="PTHR12113:SF11">
    <property type="entry name" value="DICKKOPF-RELATED PROTEIN 1"/>
    <property type="match status" value="1"/>
</dbReference>
<keyword evidence="7" id="KW-1015">Disulfide bond</keyword>
<dbReference type="InterPro" id="IPR048499">
    <property type="entry name" value="DIKK1/2/4_C-subdom2"/>
</dbReference>
<dbReference type="GO" id="GO:0090090">
    <property type="term" value="P:negative regulation of canonical Wnt signaling pathway"/>
    <property type="evidence" value="ECO:0007669"/>
    <property type="project" value="TreeGrafter"/>
</dbReference>
<dbReference type="GO" id="GO:0048019">
    <property type="term" value="F:receptor antagonist activity"/>
    <property type="evidence" value="ECO:0007669"/>
    <property type="project" value="TreeGrafter"/>
</dbReference>
<evidence type="ECO:0000256" key="3">
    <source>
        <dbReference type="ARBA" id="ARBA00022473"/>
    </source>
</evidence>
<evidence type="ECO:0008006" key="15">
    <source>
        <dbReference type="Google" id="ProtNLM"/>
    </source>
</evidence>
<accession>A0A9D3QM35</accession>
<feature type="signal peptide" evidence="9">
    <location>
        <begin position="1"/>
        <end position="25"/>
    </location>
</feature>
<evidence type="ECO:0000259" key="10">
    <source>
        <dbReference type="Pfam" id="PF04706"/>
    </source>
</evidence>
<feature type="region of interest" description="Disordered" evidence="8">
    <location>
        <begin position="150"/>
        <end position="169"/>
    </location>
</feature>
<dbReference type="GO" id="GO:0016055">
    <property type="term" value="P:Wnt signaling pathway"/>
    <property type="evidence" value="ECO:0007669"/>
    <property type="project" value="UniProtKB-KW"/>
</dbReference>
<evidence type="ECO:0000256" key="7">
    <source>
        <dbReference type="ARBA" id="ARBA00023157"/>
    </source>
</evidence>
<keyword evidence="5" id="KW-0879">Wnt signaling pathway</keyword>
<evidence type="ECO:0000256" key="2">
    <source>
        <dbReference type="ARBA" id="ARBA00010842"/>
    </source>
</evidence>
<dbReference type="Gene3D" id="2.10.80.10">
    <property type="entry name" value="Lipase, subunit A"/>
    <property type="match status" value="1"/>
</dbReference>
<dbReference type="AlphaFoldDB" id="A0A9D3QM35"/>
<evidence type="ECO:0000256" key="5">
    <source>
        <dbReference type="ARBA" id="ARBA00022687"/>
    </source>
</evidence>
<reference evidence="13" key="1">
    <citation type="submission" date="2021-01" db="EMBL/GenBank/DDBJ databases">
        <authorList>
            <person name="Zahm M."/>
            <person name="Roques C."/>
            <person name="Cabau C."/>
            <person name="Klopp C."/>
            <person name="Donnadieu C."/>
            <person name="Jouanno E."/>
            <person name="Lampietro C."/>
            <person name="Louis A."/>
            <person name="Herpin A."/>
            <person name="Echchiki A."/>
            <person name="Berthelot C."/>
            <person name="Parey E."/>
            <person name="Roest-Crollius H."/>
            <person name="Braasch I."/>
            <person name="Postlethwait J."/>
            <person name="Bobe J."/>
            <person name="Montfort J."/>
            <person name="Bouchez O."/>
            <person name="Begum T."/>
            <person name="Mejri S."/>
            <person name="Adams A."/>
            <person name="Chen W.-J."/>
            <person name="Guiguen Y."/>
        </authorList>
    </citation>
    <scope>NUCLEOTIDE SEQUENCE</scope>
    <source>
        <strain evidence="13">YG-15Mar2019-1</strain>
        <tissue evidence="13">Brain</tissue>
    </source>
</reference>
<keyword evidence="6 9" id="KW-0732">Signal</keyword>
<feature type="domain" description="Dickkopf N-terminal cysteine-rich" evidence="10">
    <location>
        <begin position="75"/>
        <end position="121"/>
    </location>
</feature>
<comment type="caution">
    <text evidence="13">The sequence shown here is derived from an EMBL/GenBank/DDBJ whole genome shotgun (WGS) entry which is preliminary data.</text>
</comment>
<dbReference type="Pfam" id="PF21481">
    <property type="entry name" value="DIKK1-2-4_C-subdom1"/>
    <property type="match status" value="1"/>
</dbReference>
<feature type="chain" id="PRO_5038691473" description="Dickkopf N-terminal cysteine-rich domain-containing protein" evidence="9">
    <location>
        <begin position="26"/>
        <end position="250"/>
    </location>
</feature>
<evidence type="ECO:0000256" key="8">
    <source>
        <dbReference type="SAM" id="MobiDB-lite"/>
    </source>
</evidence>
<feature type="domain" description="Dickkopf-related protein 1/2/4 C-terminal subdomain 1" evidence="12">
    <location>
        <begin position="169"/>
        <end position="198"/>
    </location>
</feature>
<dbReference type="GO" id="GO:0039706">
    <property type="term" value="F:co-receptor binding"/>
    <property type="evidence" value="ECO:0007669"/>
    <property type="project" value="TreeGrafter"/>
</dbReference>
<evidence type="ECO:0000256" key="6">
    <source>
        <dbReference type="ARBA" id="ARBA00022729"/>
    </source>
</evidence>
<evidence type="ECO:0000259" key="11">
    <source>
        <dbReference type="Pfam" id="PF21479"/>
    </source>
</evidence>
<evidence type="ECO:0000256" key="1">
    <source>
        <dbReference type="ARBA" id="ARBA00004613"/>
    </source>
</evidence>
<gene>
    <name evidence="13" type="ORF">MATL_G00017530</name>
</gene>
<dbReference type="GO" id="GO:0005615">
    <property type="term" value="C:extracellular space"/>
    <property type="evidence" value="ECO:0007669"/>
    <property type="project" value="TreeGrafter"/>
</dbReference>
<comment type="subcellular location">
    <subcellularLocation>
        <location evidence="1">Secreted</location>
    </subcellularLocation>
</comment>
<evidence type="ECO:0000256" key="9">
    <source>
        <dbReference type="SAM" id="SignalP"/>
    </source>
</evidence>
<organism evidence="13 14">
    <name type="scientific">Megalops atlanticus</name>
    <name type="common">Tarpon</name>
    <name type="synonym">Clupea gigantea</name>
    <dbReference type="NCBI Taxonomy" id="7932"/>
    <lineage>
        <taxon>Eukaryota</taxon>
        <taxon>Metazoa</taxon>
        <taxon>Chordata</taxon>
        <taxon>Craniata</taxon>
        <taxon>Vertebrata</taxon>
        <taxon>Euteleostomi</taxon>
        <taxon>Actinopterygii</taxon>
        <taxon>Neopterygii</taxon>
        <taxon>Teleostei</taxon>
        <taxon>Elopiformes</taxon>
        <taxon>Megalopidae</taxon>
        <taxon>Megalops</taxon>
    </lineage>
</organism>
<dbReference type="InterPro" id="IPR006796">
    <property type="entry name" value="Dickkopf_N"/>
</dbReference>
<keyword evidence="3" id="KW-0217">Developmental protein</keyword>
<dbReference type="InterPro" id="IPR039863">
    <property type="entry name" value="DKK1-4"/>
</dbReference>
<dbReference type="OrthoDB" id="4321958at2759"/>
<dbReference type="InterPro" id="IPR048500">
    <property type="entry name" value="DIKK1/2/4_C-subdom1"/>
</dbReference>
<evidence type="ECO:0000313" key="13">
    <source>
        <dbReference type="EMBL" id="KAG7492708.1"/>
    </source>
</evidence>
<dbReference type="InterPro" id="IPR047304">
    <property type="entry name" value="Dkk1_Cys2"/>
</dbReference>
<protein>
    <recommendedName>
        <fullName evidence="15">Dickkopf N-terminal cysteine-rich domain-containing protein</fullName>
    </recommendedName>
</protein>
<dbReference type="Pfam" id="PF04706">
    <property type="entry name" value="Dickkopf_N"/>
    <property type="match status" value="1"/>
</dbReference>
<keyword evidence="4" id="KW-0964">Secreted</keyword>
<evidence type="ECO:0000256" key="4">
    <source>
        <dbReference type="ARBA" id="ARBA00022525"/>
    </source>
</evidence>
<evidence type="ECO:0000313" key="14">
    <source>
        <dbReference type="Proteomes" id="UP001046870"/>
    </source>
</evidence>
<evidence type="ECO:0000259" key="12">
    <source>
        <dbReference type="Pfam" id="PF21481"/>
    </source>
</evidence>
<dbReference type="EMBL" id="JAFDVH010000001">
    <property type="protein sequence ID" value="KAG7492708.1"/>
    <property type="molecule type" value="Genomic_DNA"/>
</dbReference>
<dbReference type="PANTHER" id="PTHR12113">
    <property type="entry name" value="DICKKOPF3-LIKE 3"/>
    <property type="match status" value="1"/>
</dbReference>
<feature type="domain" description="Dickkopf-related protein 1/2/4 C-terminal subdomain 2" evidence="11">
    <location>
        <begin position="201"/>
        <end position="250"/>
    </location>
</feature>
<keyword evidence="14" id="KW-1185">Reference proteome</keyword>
<dbReference type="Pfam" id="PF21479">
    <property type="entry name" value="DIKK1-2-4_C-subdom2"/>
    <property type="match status" value="1"/>
</dbReference>
<dbReference type="FunFam" id="2.10.80.10:FF:000001">
    <property type="entry name" value="Dickkopf WNT-signaling pathway inhibitor 2"/>
    <property type="match status" value="1"/>
</dbReference>
<dbReference type="Proteomes" id="UP001046870">
    <property type="component" value="Chromosome 1"/>
</dbReference>
<comment type="similarity">
    <text evidence="2">Belongs to the dickkopf family.</text>
</comment>
<name>A0A9D3QM35_MEGAT</name>
<dbReference type="CDD" id="cd23272">
    <property type="entry name" value="Dkk1_Cys2"/>
    <property type="match status" value="1"/>
</dbReference>
<sequence length="250" mass="27144">MLRVPVPVFLAFYFTVCGYFEAARGGSVLLNSNAIKNLPGGAANPSLPVSATPDVIPFDSGSQNVAIDTLQPSTCVNDDECGDEEFCYGPRNSCLPCKKRRKRCIRDAMCCPGNHCSNGVCLPNDPDAAQHTTTDDTMTPGFVNEDNSTVEAHSKRAPQGRPQSLKGQEGDNCLRSTDCSEGLCCARHFWSKICKPVLKEGQVCTKHRRKGTHGLEIFQRCDCGDGLSCRTQKGDNGSKASRSLHTCQRH</sequence>
<proteinExistence type="inferred from homology"/>